<comment type="caution">
    <text evidence="2">The sequence shown here is derived from an EMBL/GenBank/DDBJ whole genome shotgun (WGS) entry which is preliminary data.</text>
</comment>
<keyword evidence="1" id="KW-1133">Transmembrane helix</keyword>
<feature type="transmembrane region" description="Helical" evidence="1">
    <location>
        <begin position="65"/>
        <end position="84"/>
    </location>
</feature>
<evidence type="ECO:0000313" key="2">
    <source>
        <dbReference type="EMBL" id="MBC5995191.1"/>
    </source>
</evidence>
<dbReference type="InterPro" id="IPR007820">
    <property type="entry name" value="AbrB_fam"/>
</dbReference>
<keyword evidence="3" id="KW-1185">Reference proteome</keyword>
<feature type="transmembrane region" description="Helical" evidence="1">
    <location>
        <begin position="143"/>
        <end position="167"/>
    </location>
</feature>
<dbReference type="Pfam" id="PF05145">
    <property type="entry name" value="AbrB"/>
    <property type="match status" value="1"/>
</dbReference>
<gene>
    <name evidence="2" type="ORF">H8923_00330</name>
</gene>
<proteinExistence type="predicted"/>
<organism evidence="2 3">
    <name type="scientific">Romboutsia faecis</name>
    <dbReference type="NCBI Taxonomy" id="2764597"/>
    <lineage>
        <taxon>Bacteria</taxon>
        <taxon>Bacillati</taxon>
        <taxon>Bacillota</taxon>
        <taxon>Clostridia</taxon>
        <taxon>Peptostreptococcales</taxon>
        <taxon>Peptostreptococcaceae</taxon>
        <taxon>Romboutsia</taxon>
    </lineage>
</organism>
<protein>
    <submittedName>
        <fullName evidence="2">AbrB family transcriptional regulator</fullName>
    </submittedName>
</protein>
<accession>A0ABR7JJV2</accession>
<evidence type="ECO:0000313" key="3">
    <source>
        <dbReference type="Proteomes" id="UP000609849"/>
    </source>
</evidence>
<feature type="transmembrane region" description="Helical" evidence="1">
    <location>
        <begin position="117"/>
        <end position="137"/>
    </location>
</feature>
<name>A0ABR7JJV2_9FIRM</name>
<dbReference type="RefSeq" id="WP_153972892.1">
    <property type="nucleotide sequence ID" value="NZ_JACRWE010000001.1"/>
</dbReference>
<sequence>MDKVIYTSSIGLDKIICTLIIGSIGGMLGVKFKIPAGAMIGSMVFVGIYNVFIGKGYVPSNFKTVAQIVIGCIIGLNFTMDSILGLKKLIIPSIILVIGLTSLSIILGLILHKTTGLDLPTALFSAAPGGLTDMVIMSESFGALTHIVALLHLIRLTTVLTVLPIVIKFVTEKLL</sequence>
<dbReference type="InterPro" id="IPR017516">
    <property type="entry name" value="AbrB_dup"/>
</dbReference>
<dbReference type="Proteomes" id="UP000609849">
    <property type="component" value="Unassembled WGS sequence"/>
</dbReference>
<feature type="transmembrane region" description="Helical" evidence="1">
    <location>
        <begin position="36"/>
        <end position="53"/>
    </location>
</feature>
<feature type="transmembrane region" description="Helical" evidence="1">
    <location>
        <begin position="90"/>
        <end position="110"/>
    </location>
</feature>
<evidence type="ECO:0000256" key="1">
    <source>
        <dbReference type="SAM" id="Phobius"/>
    </source>
</evidence>
<dbReference type="PANTHER" id="PTHR38457:SF1">
    <property type="entry name" value="REGULATOR ABRB-RELATED"/>
    <property type="match status" value="1"/>
</dbReference>
<keyword evidence="1" id="KW-0472">Membrane</keyword>
<dbReference type="EMBL" id="JACRWE010000001">
    <property type="protein sequence ID" value="MBC5995191.1"/>
    <property type="molecule type" value="Genomic_DNA"/>
</dbReference>
<dbReference type="NCBIfam" id="TIGR03082">
    <property type="entry name" value="Gneg_AbrB_dup"/>
    <property type="match status" value="1"/>
</dbReference>
<dbReference type="PANTHER" id="PTHR38457">
    <property type="entry name" value="REGULATOR ABRB-RELATED"/>
    <property type="match status" value="1"/>
</dbReference>
<feature type="transmembrane region" description="Helical" evidence="1">
    <location>
        <begin position="12"/>
        <end position="30"/>
    </location>
</feature>
<reference evidence="2 3" key="1">
    <citation type="submission" date="2020-08" db="EMBL/GenBank/DDBJ databases">
        <authorList>
            <person name="Liu C."/>
            <person name="Sun Q."/>
        </authorList>
    </citation>
    <scope>NUCLEOTIDE SEQUENCE [LARGE SCALE GENOMIC DNA]</scope>
    <source>
        <strain evidence="2 3">NSJ-18</strain>
    </source>
</reference>
<keyword evidence="1" id="KW-0812">Transmembrane</keyword>